<dbReference type="AlphaFoldDB" id="A0A2N3N1Q1"/>
<evidence type="ECO:0000259" key="5">
    <source>
        <dbReference type="PROSITE" id="PS50897"/>
    </source>
</evidence>
<feature type="compositionally biased region" description="Low complexity" evidence="4">
    <location>
        <begin position="244"/>
        <end position="271"/>
    </location>
</feature>
<dbReference type="Gene3D" id="3.40.50.300">
    <property type="entry name" value="P-loop containing nucleotide triphosphate hydrolases"/>
    <property type="match status" value="1"/>
</dbReference>
<sequence length="992" mass="111238">MARTSTPPSVPGIIPATPPRASLYDSDLDELGDERIPGTSPYITQPTQIVSNPNPKLLRKASPRPSSPEPILSSSPPPQLTKQNSNSCSSGLPIRNQPITKFFSRPLPISPQRPALTAGSSQKMAGGNATRPTIPQKRNSDIIALSSDDDEDSVVEDRADIKPTLFSRKPKPAPEAKPKEKPKAKLIDFESFKYNGQAKSAPPSKGLKGAAQPRSQAKVVVDSDDSEEEEEELVAPRRRRLMRGLRPGAASQSALSSPPSSQDSSAPSQRSTKATTPEAPRVTVLSDSDEDAFDSVEDDGPQTEEDERLLKLLNDLDLKDLAALTGAAEADLKLLIKKRPFSSITSVESVSKIKEGRGKQKRQRVEIGEAIIDKTRNFMRSIAMVDKVVSESEARATFLKKSFDSWHIDAYGQKKTGKSASESSGFVDTQPSYMSEETPMHDFQIFGVNWMNLLFKNSYGGILADDMGLGKTCQVVGLMARMLDDYNNEECKDWPFPNLIVVPPSTLDNWILEFNKFAPELNVVKYSGSRAQRDEIAEELAEDREHYHAIVTSYTQFSQKDDLRNLNGLGINAAIFDEGQILKNPTTLQYQRLHQLRTKWRLLISGTPIQNHLMEMISLLNFVDPELFNDRMEAIRYVFDHKIHTRNLTNTALLYGERVSRARSILEPFILQRQKDQVGQNLPKKTHSIIYCDLPPAQKGVYDKYEKMFRTEPSARLKEDIGARGNDMNNVWIQLKKAALHLQLFRRHFSDEITQEMADILFNRVPYKELDLAEPKFHLLLGDLQSRSDFDLHLYCQDFLPLLRKFDVPKDSWKESGKIKKLLELIEGYRKNGDRVLVFSKFTKIIEILSYVLMHDEIEYCMLTGASAVGERQKEINRFQKNADIPVFLLTTGAGGTGINLTGANKVIIFDMSSNPQDDRQAENRAHRLGQTRPVEVIHLIARGTVEELIYKACQKKIELAEKVTNASGGDTEGQLKAIVREMMEEGEQGAE</sequence>
<dbReference type="InterPro" id="IPR027417">
    <property type="entry name" value="P-loop_NTPase"/>
</dbReference>
<gene>
    <name evidence="8" type="ORF">jhhlp_007107</name>
</gene>
<dbReference type="Pfam" id="PF00271">
    <property type="entry name" value="Helicase_C"/>
    <property type="match status" value="1"/>
</dbReference>
<dbReference type="Gene3D" id="3.40.50.10810">
    <property type="entry name" value="Tandem AAA-ATPase domain"/>
    <property type="match status" value="1"/>
</dbReference>
<name>A0A2N3N1Q1_9PEZI</name>
<feature type="domain" description="Helicase ATP-binding" evidence="6">
    <location>
        <begin position="452"/>
        <end position="626"/>
    </location>
</feature>
<dbReference type="SMART" id="SM00487">
    <property type="entry name" value="DEXDc"/>
    <property type="match status" value="1"/>
</dbReference>
<dbReference type="GO" id="GO:0016787">
    <property type="term" value="F:hydrolase activity"/>
    <property type="evidence" value="ECO:0007669"/>
    <property type="project" value="UniProtKB-KW"/>
</dbReference>
<dbReference type="InterPro" id="IPR014001">
    <property type="entry name" value="Helicase_ATP-bd"/>
</dbReference>
<feature type="region of interest" description="Disordered" evidence="4">
    <location>
        <begin position="1"/>
        <end position="305"/>
    </location>
</feature>
<dbReference type="SMART" id="SM00490">
    <property type="entry name" value="HELICc"/>
    <property type="match status" value="1"/>
</dbReference>
<feature type="domain" description="Helicase C-terminal" evidence="7">
    <location>
        <begin position="818"/>
        <end position="980"/>
    </location>
</feature>
<comment type="caution">
    <text evidence="8">The sequence shown here is derived from an EMBL/GenBank/DDBJ whole genome shotgun (WGS) entry which is preliminary data.</text>
</comment>
<dbReference type="PROSITE" id="PS51194">
    <property type="entry name" value="HELICASE_CTER"/>
    <property type="match status" value="1"/>
</dbReference>
<organism evidence="8 9">
    <name type="scientific">Lomentospora prolificans</name>
    <dbReference type="NCBI Taxonomy" id="41688"/>
    <lineage>
        <taxon>Eukaryota</taxon>
        <taxon>Fungi</taxon>
        <taxon>Dikarya</taxon>
        <taxon>Ascomycota</taxon>
        <taxon>Pezizomycotina</taxon>
        <taxon>Sordariomycetes</taxon>
        <taxon>Hypocreomycetidae</taxon>
        <taxon>Microascales</taxon>
        <taxon>Microascaceae</taxon>
        <taxon>Lomentospora</taxon>
    </lineage>
</organism>
<dbReference type="OrthoDB" id="5857104at2759"/>
<dbReference type="FunCoup" id="A0A2N3N1Q1">
    <property type="interactions" value="36"/>
</dbReference>
<dbReference type="InterPro" id="IPR006595">
    <property type="entry name" value="CTLH_C"/>
</dbReference>
<dbReference type="PROSITE" id="PS51192">
    <property type="entry name" value="HELICASE_ATP_BIND_1"/>
    <property type="match status" value="1"/>
</dbReference>
<feature type="domain" description="CTLH" evidence="5">
    <location>
        <begin position="783"/>
        <end position="810"/>
    </location>
</feature>
<dbReference type="InterPro" id="IPR001650">
    <property type="entry name" value="Helicase_C-like"/>
</dbReference>
<feature type="compositionally biased region" description="Polar residues" evidence="4">
    <location>
        <begin position="41"/>
        <end position="54"/>
    </location>
</feature>
<dbReference type="EMBL" id="NLAX01001034">
    <property type="protein sequence ID" value="PKS06359.1"/>
    <property type="molecule type" value="Genomic_DNA"/>
</dbReference>
<dbReference type="CDD" id="cd18793">
    <property type="entry name" value="SF2_C_SNF"/>
    <property type="match status" value="1"/>
</dbReference>
<feature type="compositionally biased region" description="Basic and acidic residues" evidence="4">
    <location>
        <begin position="172"/>
        <end position="191"/>
    </location>
</feature>
<dbReference type="SUPFAM" id="SSF52540">
    <property type="entry name" value="P-loop containing nucleoside triphosphate hydrolases"/>
    <property type="match status" value="2"/>
</dbReference>
<evidence type="ECO:0000256" key="3">
    <source>
        <dbReference type="ARBA" id="ARBA00022840"/>
    </source>
</evidence>
<dbReference type="Pfam" id="PF00176">
    <property type="entry name" value="SNF2-rel_dom"/>
    <property type="match status" value="1"/>
</dbReference>
<protein>
    <recommendedName>
        <fullName evidence="10">Helicase C-terminal domain-containing protein</fullName>
    </recommendedName>
</protein>
<feature type="compositionally biased region" description="Polar residues" evidence="4">
    <location>
        <begin position="80"/>
        <end position="90"/>
    </location>
</feature>
<evidence type="ECO:0000259" key="6">
    <source>
        <dbReference type="PROSITE" id="PS51192"/>
    </source>
</evidence>
<reference evidence="8 9" key="1">
    <citation type="journal article" date="2017" name="G3 (Bethesda)">
        <title>First Draft Genome Sequence of the Pathogenic Fungus Lomentospora prolificans (Formerly Scedosporium prolificans).</title>
        <authorList>
            <person name="Luo R."/>
            <person name="Zimin A."/>
            <person name="Workman R."/>
            <person name="Fan Y."/>
            <person name="Pertea G."/>
            <person name="Grossman N."/>
            <person name="Wear M.P."/>
            <person name="Jia B."/>
            <person name="Miller H."/>
            <person name="Casadevall A."/>
            <person name="Timp W."/>
            <person name="Zhang S.X."/>
            <person name="Salzberg S.L."/>
        </authorList>
    </citation>
    <scope>NUCLEOTIDE SEQUENCE [LARGE SCALE GENOMIC DNA]</scope>
    <source>
        <strain evidence="8 9">JHH-5317</strain>
    </source>
</reference>
<dbReference type="InterPro" id="IPR038718">
    <property type="entry name" value="SNF2-like_sf"/>
</dbReference>
<dbReference type="Proteomes" id="UP000233524">
    <property type="component" value="Unassembled WGS sequence"/>
</dbReference>
<dbReference type="InterPro" id="IPR000330">
    <property type="entry name" value="SNF2_N"/>
</dbReference>
<dbReference type="VEuPathDB" id="FungiDB:jhhlp_007107"/>
<dbReference type="PANTHER" id="PTHR10799">
    <property type="entry name" value="SNF2/RAD54 HELICASE FAMILY"/>
    <property type="match status" value="1"/>
</dbReference>
<feature type="compositionally biased region" description="Acidic residues" evidence="4">
    <location>
        <begin position="222"/>
        <end position="233"/>
    </location>
</feature>
<proteinExistence type="predicted"/>
<dbReference type="InParanoid" id="A0A2N3N1Q1"/>
<dbReference type="GO" id="GO:0005524">
    <property type="term" value="F:ATP binding"/>
    <property type="evidence" value="ECO:0007669"/>
    <property type="project" value="InterPro"/>
</dbReference>
<keyword evidence="9" id="KW-1185">Reference proteome</keyword>
<evidence type="ECO:0000313" key="8">
    <source>
        <dbReference type="EMBL" id="PKS06359.1"/>
    </source>
</evidence>
<evidence type="ECO:0008006" key="10">
    <source>
        <dbReference type="Google" id="ProtNLM"/>
    </source>
</evidence>
<keyword evidence="3" id="KW-0067">ATP-binding</keyword>
<feature type="compositionally biased region" description="Acidic residues" evidence="4">
    <location>
        <begin position="287"/>
        <end position="305"/>
    </location>
</feature>
<evidence type="ECO:0000256" key="4">
    <source>
        <dbReference type="SAM" id="MobiDB-lite"/>
    </source>
</evidence>
<evidence type="ECO:0000256" key="2">
    <source>
        <dbReference type="ARBA" id="ARBA00022801"/>
    </source>
</evidence>
<dbReference type="PROSITE" id="PS50897">
    <property type="entry name" value="CTLH"/>
    <property type="match status" value="1"/>
</dbReference>
<dbReference type="InterPro" id="IPR049730">
    <property type="entry name" value="SNF2/RAD54-like_C"/>
</dbReference>
<keyword evidence="2" id="KW-0378">Hydrolase</keyword>
<evidence type="ECO:0000256" key="1">
    <source>
        <dbReference type="ARBA" id="ARBA00022741"/>
    </source>
</evidence>
<keyword evidence="1" id="KW-0547">Nucleotide-binding</keyword>
<dbReference type="STRING" id="41688.A0A2N3N1Q1"/>
<accession>A0A2N3N1Q1</accession>
<evidence type="ECO:0000259" key="7">
    <source>
        <dbReference type="PROSITE" id="PS51194"/>
    </source>
</evidence>
<evidence type="ECO:0000313" key="9">
    <source>
        <dbReference type="Proteomes" id="UP000233524"/>
    </source>
</evidence>